<evidence type="ECO:0000259" key="4">
    <source>
        <dbReference type="SMART" id="SM01386"/>
    </source>
</evidence>
<dbReference type="Pfam" id="PF08069">
    <property type="entry name" value="Ribosomal_S13_N"/>
    <property type="match status" value="1"/>
</dbReference>
<feature type="domain" description="Small ribosomal subunit protein uS15 N-terminal" evidence="4">
    <location>
        <begin position="1"/>
        <end position="46"/>
    </location>
</feature>
<keyword evidence="3" id="KW-0687">Ribonucleoprotein</keyword>
<dbReference type="GO" id="GO:0005730">
    <property type="term" value="C:nucleolus"/>
    <property type="evidence" value="ECO:0007669"/>
    <property type="project" value="TreeGrafter"/>
</dbReference>
<dbReference type="PANTHER" id="PTHR11885">
    <property type="entry name" value="RIBOSOMAL PROTEIN S15P/S13E"/>
    <property type="match status" value="1"/>
</dbReference>
<proteinExistence type="inferred from homology"/>
<accession>A0A8C9AAP8</accession>
<dbReference type="InterPro" id="IPR012606">
    <property type="entry name" value="Ribosomal_uS15_N"/>
</dbReference>
<dbReference type="SMART" id="SM01386">
    <property type="entry name" value="Ribosomal_S13_N"/>
    <property type="match status" value="1"/>
</dbReference>
<dbReference type="GO" id="GO:0003735">
    <property type="term" value="F:structural constituent of ribosome"/>
    <property type="evidence" value="ECO:0007669"/>
    <property type="project" value="InterPro"/>
</dbReference>
<keyword evidence="2" id="KW-0689">Ribosomal protein</keyword>
<name>A0A8C9AAP8_PROSS</name>
<organism evidence="5 6">
    <name type="scientific">Prolemur simus</name>
    <name type="common">Greater bamboo lemur</name>
    <name type="synonym">Hapalemur simus</name>
    <dbReference type="NCBI Taxonomy" id="1328070"/>
    <lineage>
        <taxon>Eukaryota</taxon>
        <taxon>Metazoa</taxon>
        <taxon>Chordata</taxon>
        <taxon>Craniata</taxon>
        <taxon>Vertebrata</taxon>
        <taxon>Euteleostomi</taxon>
        <taxon>Mammalia</taxon>
        <taxon>Eutheria</taxon>
        <taxon>Euarchontoglires</taxon>
        <taxon>Primates</taxon>
        <taxon>Strepsirrhini</taxon>
        <taxon>Lemuriformes</taxon>
        <taxon>Lemuridae</taxon>
        <taxon>Prolemur</taxon>
    </lineage>
</organism>
<evidence type="ECO:0000313" key="5">
    <source>
        <dbReference type="Ensembl" id="ENSPSMP00000030832.1"/>
    </source>
</evidence>
<dbReference type="GO" id="GO:0006412">
    <property type="term" value="P:translation"/>
    <property type="evidence" value="ECO:0007669"/>
    <property type="project" value="InterPro"/>
</dbReference>
<evidence type="ECO:0000313" key="6">
    <source>
        <dbReference type="Proteomes" id="UP000694414"/>
    </source>
</evidence>
<keyword evidence="6" id="KW-1185">Reference proteome</keyword>
<protein>
    <recommendedName>
        <fullName evidence="4">Small ribosomal subunit protein uS15 N-terminal domain-containing protein</fullName>
    </recommendedName>
</protein>
<dbReference type="AlphaFoldDB" id="A0A8C9AAP8"/>
<dbReference type="InterPro" id="IPR023029">
    <property type="entry name" value="Ribosomal_uS15_arc_euk"/>
</dbReference>
<comment type="similarity">
    <text evidence="1">Belongs to the universal ribosomal protein uS15 family.</text>
</comment>
<sequence length="48" mass="5478">MGCTHASRKSLSQSALPYRRSIPPWLKLMSDDVKEQIYKLAKKGLIEC</sequence>
<evidence type="ECO:0000256" key="3">
    <source>
        <dbReference type="ARBA" id="ARBA00023274"/>
    </source>
</evidence>
<dbReference type="PANTHER" id="PTHR11885:SF6">
    <property type="entry name" value="SMALL RIBOSOMAL SUBUNIT PROTEIN US15"/>
    <property type="match status" value="1"/>
</dbReference>
<evidence type="ECO:0000256" key="1">
    <source>
        <dbReference type="ARBA" id="ARBA00008434"/>
    </source>
</evidence>
<reference evidence="5" key="2">
    <citation type="submission" date="2025-09" db="UniProtKB">
        <authorList>
            <consortium name="Ensembl"/>
        </authorList>
    </citation>
    <scope>IDENTIFICATION</scope>
</reference>
<evidence type="ECO:0000256" key="2">
    <source>
        <dbReference type="ARBA" id="ARBA00022980"/>
    </source>
</evidence>
<dbReference type="Ensembl" id="ENSPSMT00000035583.1">
    <property type="protein sequence ID" value="ENSPSMP00000030832.1"/>
    <property type="gene ID" value="ENSPSMG00000021414.1"/>
</dbReference>
<dbReference type="GeneTree" id="ENSGT00950000185154"/>
<dbReference type="Proteomes" id="UP000694414">
    <property type="component" value="Unplaced"/>
</dbReference>
<reference evidence="5" key="1">
    <citation type="submission" date="2025-08" db="UniProtKB">
        <authorList>
            <consortium name="Ensembl"/>
        </authorList>
    </citation>
    <scope>IDENTIFICATION</scope>
</reference>
<dbReference type="GO" id="GO:0022627">
    <property type="term" value="C:cytosolic small ribosomal subunit"/>
    <property type="evidence" value="ECO:0007669"/>
    <property type="project" value="TreeGrafter"/>
</dbReference>
<dbReference type="GO" id="GO:0070181">
    <property type="term" value="F:small ribosomal subunit rRNA binding"/>
    <property type="evidence" value="ECO:0007669"/>
    <property type="project" value="TreeGrafter"/>
</dbReference>